<evidence type="ECO:0000313" key="3">
    <source>
        <dbReference type="Proteomes" id="UP000537131"/>
    </source>
</evidence>
<keyword evidence="3" id="KW-1185">Reference proteome</keyword>
<sequence length="140" mass="16120">MLKNTARKYYSEKYNLNCAETIIYAANEEYHMKLDKKTLKTMAAFGGGMGIESICGVITGSLAVLGILFTKKSAHESDKIKELSQEFFQKFEDKLGTNECESLKERYRNDEIRCSIMVDTAADILEQIVKREKREMRKKK</sequence>
<dbReference type="NCBIfam" id="TIGR01909">
    <property type="entry name" value="C_GCAxxG_C_C"/>
    <property type="match status" value="1"/>
</dbReference>
<dbReference type="InterPro" id="IPR010181">
    <property type="entry name" value="CGCAxxGCC_motif"/>
</dbReference>
<reference evidence="2 3" key="1">
    <citation type="submission" date="2020-06" db="EMBL/GenBank/DDBJ databases">
        <title>Complete Genome Sequence of Clostridium muelleri sp. nov. P21T, an Acid-Alcohol Producing Acetogen Isolated from Old Hay.</title>
        <authorList>
            <person name="Duncan K.E."/>
            <person name="Tanner R.S."/>
        </authorList>
    </citation>
    <scope>NUCLEOTIDE SEQUENCE [LARGE SCALE GENOMIC DNA]</scope>
    <source>
        <strain evidence="2 3">P21</strain>
    </source>
</reference>
<name>A0A7Y0ELQ1_9CLOT</name>
<proteinExistence type="predicted"/>
<gene>
    <name evidence="2" type="ORF">HBE96_22965</name>
</gene>
<feature type="transmembrane region" description="Helical" evidence="1">
    <location>
        <begin position="42"/>
        <end position="69"/>
    </location>
</feature>
<dbReference type="AlphaFoldDB" id="A0A7Y0ELQ1"/>
<accession>A0A7Y0ELQ1</accession>
<dbReference type="Pfam" id="PF09719">
    <property type="entry name" value="C_GCAxxG_C_C"/>
    <property type="match status" value="1"/>
</dbReference>
<dbReference type="RefSeq" id="WP_169300024.1">
    <property type="nucleotide sequence ID" value="NZ_JABBNI010000065.1"/>
</dbReference>
<dbReference type="EMBL" id="JABBNI010000065">
    <property type="protein sequence ID" value="NMM65442.1"/>
    <property type="molecule type" value="Genomic_DNA"/>
</dbReference>
<keyword evidence="1" id="KW-0812">Transmembrane</keyword>
<organism evidence="2 3">
    <name type="scientific">Clostridium muellerianum</name>
    <dbReference type="NCBI Taxonomy" id="2716538"/>
    <lineage>
        <taxon>Bacteria</taxon>
        <taxon>Bacillati</taxon>
        <taxon>Bacillota</taxon>
        <taxon>Clostridia</taxon>
        <taxon>Eubacteriales</taxon>
        <taxon>Clostridiaceae</taxon>
        <taxon>Clostridium</taxon>
    </lineage>
</organism>
<evidence type="ECO:0000313" key="2">
    <source>
        <dbReference type="EMBL" id="NMM65442.1"/>
    </source>
</evidence>
<keyword evidence="1" id="KW-1133">Transmembrane helix</keyword>
<evidence type="ECO:0000256" key="1">
    <source>
        <dbReference type="SAM" id="Phobius"/>
    </source>
</evidence>
<dbReference type="Proteomes" id="UP000537131">
    <property type="component" value="Unassembled WGS sequence"/>
</dbReference>
<keyword evidence="1" id="KW-0472">Membrane</keyword>
<comment type="caution">
    <text evidence="2">The sequence shown here is derived from an EMBL/GenBank/DDBJ whole genome shotgun (WGS) entry which is preliminary data.</text>
</comment>
<evidence type="ECO:0008006" key="4">
    <source>
        <dbReference type="Google" id="ProtNLM"/>
    </source>
</evidence>
<protein>
    <recommendedName>
        <fullName evidence="4">C_GCAxxG_C_C family protein</fullName>
    </recommendedName>
</protein>